<keyword evidence="2" id="KW-0813">Transport</keyword>
<proteinExistence type="inferred from homology"/>
<evidence type="ECO:0000259" key="6">
    <source>
        <dbReference type="Pfam" id="PF05351"/>
    </source>
</evidence>
<reference evidence="7 8" key="1">
    <citation type="submission" date="2016-08" db="EMBL/GenBank/DDBJ databases">
        <title>A Parts List for Fungal Cellulosomes Revealed by Comparative Genomics.</title>
        <authorList>
            <consortium name="DOE Joint Genome Institute"/>
            <person name="Haitjema C.H."/>
            <person name="Gilmore S.P."/>
            <person name="Henske J.K."/>
            <person name="Solomon K.V."/>
            <person name="De Groot R."/>
            <person name="Kuo A."/>
            <person name="Mondo S.J."/>
            <person name="Salamov A.A."/>
            <person name="Labutti K."/>
            <person name="Zhao Z."/>
            <person name="Chiniquy J."/>
            <person name="Barry K."/>
            <person name="Brewer H.M."/>
            <person name="Purvine S.O."/>
            <person name="Wright A.T."/>
            <person name="Boxma B."/>
            <person name="Van Alen T."/>
            <person name="Hackstein J.H."/>
            <person name="Baker S.E."/>
            <person name="Grigoriev I.V."/>
            <person name="O'Malley M.A."/>
        </authorList>
    </citation>
    <scope>NUCLEOTIDE SEQUENCE [LARGE SCALE GENOMIC DNA]</scope>
    <source>
        <strain evidence="7 8">S4</strain>
    </source>
</reference>
<sequence>MISQAESGPKKVRTAKRLFMKNKSPGNSTKELQNQFQKMSIQKNNENNSDNITPEYVCSLKAPTTRFLCPLTKNKYIQFKGFKIRDVETGEIFYNVHDPTDPENFDTFMQGIDDSFRTLHYQFSKNYLKSKHIGTTVEFATCPEAIPNFRMIERHYFKNKLIKSFDFSFGFCIPNSRNTWENVYEVPKMSQSMIKEMIENPELTCSDSFYFIDDKLFMHNKAFFTFK</sequence>
<gene>
    <name evidence="7" type="ORF">BCR32DRAFT_230299</name>
</gene>
<protein>
    <recommendedName>
        <fullName evidence="6">GMP phosphodiesterase delta subunit domain-containing protein</fullName>
    </recommendedName>
</protein>
<dbReference type="InterPro" id="IPR037036">
    <property type="entry name" value="PDED_dom_sf"/>
</dbReference>
<dbReference type="AlphaFoldDB" id="A0A1Y1XGY8"/>
<dbReference type="Proteomes" id="UP000193944">
    <property type="component" value="Unassembled WGS sequence"/>
</dbReference>
<dbReference type="InterPro" id="IPR014756">
    <property type="entry name" value="Ig_E-set"/>
</dbReference>
<keyword evidence="4" id="KW-0446">Lipid-binding</keyword>
<dbReference type="InterPro" id="IPR051519">
    <property type="entry name" value="PDE6D_unc-119_myristoyl-bd"/>
</dbReference>
<dbReference type="GO" id="GO:0005929">
    <property type="term" value="C:cilium"/>
    <property type="evidence" value="ECO:0007669"/>
    <property type="project" value="TreeGrafter"/>
</dbReference>
<dbReference type="PANTHER" id="PTHR12951:SF1">
    <property type="entry name" value="PROTEIN UNC-119 HOMOLOG"/>
    <property type="match status" value="1"/>
</dbReference>
<evidence type="ECO:0000256" key="5">
    <source>
        <dbReference type="SAM" id="MobiDB-lite"/>
    </source>
</evidence>
<dbReference type="Gene3D" id="2.70.50.40">
    <property type="entry name" value="GMP phosphodiesterase, delta subunit"/>
    <property type="match status" value="1"/>
</dbReference>
<dbReference type="STRING" id="1754192.A0A1Y1XGY8"/>
<comment type="caution">
    <text evidence="7">The sequence shown here is derived from an EMBL/GenBank/DDBJ whole genome shotgun (WGS) entry which is preliminary data.</text>
</comment>
<organism evidence="7 8">
    <name type="scientific">Anaeromyces robustus</name>
    <dbReference type="NCBI Taxonomy" id="1754192"/>
    <lineage>
        <taxon>Eukaryota</taxon>
        <taxon>Fungi</taxon>
        <taxon>Fungi incertae sedis</taxon>
        <taxon>Chytridiomycota</taxon>
        <taxon>Chytridiomycota incertae sedis</taxon>
        <taxon>Neocallimastigomycetes</taxon>
        <taxon>Neocallimastigales</taxon>
        <taxon>Neocallimastigaceae</taxon>
        <taxon>Anaeromyces</taxon>
    </lineage>
</organism>
<reference evidence="7 8" key="2">
    <citation type="submission" date="2016-08" db="EMBL/GenBank/DDBJ databases">
        <title>Pervasive Adenine N6-methylation of Active Genes in Fungi.</title>
        <authorList>
            <consortium name="DOE Joint Genome Institute"/>
            <person name="Mondo S.J."/>
            <person name="Dannebaum R.O."/>
            <person name="Kuo R.C."/>
            <person name="Labutti K."/>
            <person name="Haridas S."/>
            <person name="Kuo A."/>
            <person name="Salamov A."/>
            <person name="Ahrendt S.R."/>
            <person name="Lipzen A."/>
            <person name="Sullivan W."/>
            <person name="Andreopoulos W.B."/>
            <person name="Clum A."/>
            <person name="Lindquist E."/>
            <person name="Daum C."/>
            <person name="Ramamoorthy G.K."/>
            <person name="Gryganskyi A."/>
            <person name="Culley D."/>
            <person name="Magnuson J.K."/>
            <person name="James T.Y."/>
            <person name="O'Malley M.A."/>
            <person name="Stajich J.E."/>
            <person name="Spatafora J.W."/>
            <person name="Visel A."/>
            <person name="Grigoriev I.V."/>
        </authorList>
    </citation>
    <scope>NUCLEOTIDE SEQUENCE [LARGE SCALE GENOMIC DNA]</scope>
    <source>
        <strain evidence="7 8">S4</strain>
    </source>
</reference>
<evidence type="ECO:0000256" key="3">
    <source>
        <dbReference type="ARBA" id="ARBA00022927"/>
    </source>
</evidence>
<keyword evidence="8" id="KW-1185">Reference proteome</keyword>
<evidence type="ECO:0000256" key="2">
    <source>
        <dbReference type="ARBA" id="ARBA00022448"/>
    </source>
</evidence>
<feature type="domain" description="GMP phosphodiesterase delta subunit" evidence="6">
    <location>
        <begin position="75"/>
        <end position="225"/>
    </location>
</feature>
<evidence type="ECO:0000313" key="8">
    <source>
        <dbReference type="Proteomes" id="UP000193944"/>
    </source>
</evidence>
<comment type="similarity">
    <text evidence="1">Belongs to the PDE6D/unc-119 family.</text>
</comment>
<keyword evidence="3" id="KW-0653">Protein transport</keyword>
<dbReference type="GO" id="GO:0008289">
    <property type="term" value="F:lipid binding"/>
    <property type="evidence" value="ECO:0007669"/>
    <property type="project" value="UniProtKB-KW"/>
</dbReference>
<dbReference type="GO" id="GO:0060271">
    <property type="term" value="P:cilium assembly"/>
    <property type="evidence" value="ECO:0007669"/>
    <property type="project" value="TreeGrafter"/>
</dbReference>
<dbReference type="EMBL" id="MCFG01000048">
    <property type="protein sequence ID" value="ORX84666.1"/>
    <property type="molecule type" value="Genomic_DNA"/>
</dbReference>
<dbReference type="FunFam" id="2.70.50.40:FF:000003">
    <property type="entry name" value="UNC119 homologue, putative"/>
    <property type="match status" value="1"/>
</dbReference>
<evidence type="ECO:0000313" key="7">
    <source>
        <dbReference type="EMBL" id="ORX84666.1"/>
    </source>
</evidence>
<dbReference type="InterPro" id="IPR008015">
    <property type="entry name" value="PDED_dom"/>
</dbReference>
<evidence type="ECO:0000256" key="1">
    <source>
        <dbReference type="ARBA" id="ARBA00008102"/>
    </source>
</evidence>
<dbReference type="SUPFAM" id="SSF81296">
    <property type="entry name" value="E set domains"/>
    <property type="match status" value="1"/>
</dbReference>
<dbReference type="Pfam" id="PF05351">
    <property type="entry name" value="GMP_PDE_delta"/>
    <property type="match status" value="1"/>
</dbReference>
<dbReference type="PANTHER" id="PTHR12951">
    <property type="entry name" value="RETINAL PROTEIN 4"/>
    <property type="match status" value="1"/>
</dbReference>
<dbReference type="OrthoDB" id="10248777at2759"/>
<name>A0A1Y1XGY8_9FUNG</name>
<feature type="region of interest" description="Disordered" evidence="5">
    <location>
        <begin position="1"/>
        <end position="31"/>
    </location>
</feature>
<accession>A0A1Y1XGY8</accession>
<evidence type="ECO:0000256" key="4">
    <source>
        <dbReference type="ARBA" id="ARBA00023121"/>
    </source>
</evidence>
<dbReference type="GO" id="GO:0042953">
    <property type="term" value="P:lipoprotein transport"/>
    <property type="evidence" value="ECO:0007669"/>
    <property type="project" value="TreeGrafter"/>
</dbReference>
<feature type="compositionally biased region" description="Basic residues" evidence="5">
    <location>
        <begin position="10"/>
        <end position="20"/>
    </location>
</feature>